<dbReference type="InterPro" id="IPR006073">
    <property type="entry name" value="GTP-bd"/>
</dbReference>
<dbReference type="InterPro" id="IPR030393">
    <property type="entry name" value="G_ENGB_dom"/>
</dbReference>
<keyword evidence="12" id="KW-1185">Reference proteome</keyword>
<evidence type="ECO:0000256" key="5">
    <source>
        <dbReference type="ARBA" id="ARBA00022741"/>
    </source>
</evidence>
<dbReference type="GO" id="GO:0046872">
    <property type="term" value="F:metal ion binding"/>
    <property type="evidence" value="ECO:0007669"/>
    <property type="project" value="UniProtKB-KW"/>
</dbReference>
<dbReference type="NCBIfam" id="TIGR03598">
    <property type="entry name" value="GTPase_YsxC"/>
    <property type="match status" value="1"/>
</dbReference>
<dbReference type="PANTHER" id="PTHR11649:SF13">
    <property type="entry name" value="ENGB-TYPE G DOMAIN-CONTAINING PROTEIN"/>
    <property type="match status" value="1"/>
</dbReference>
<feature type="domain" description="EngB-type G" evidence="10">
    <location>
        <begin position="139"/>
        <end position="319"/>
    </location>
</feature>
<evidence type="ECO:0000256" key="2">
    <source>
        <dbReference type="ARBA" id="ARBA00009638"/>
    </source>
</evidence>
<evidence type="ECO:0000313" key="12">
    <source>
        <dbReference type="Proteomes" id="UP000636800"/>
    </source>
</evidence>
<dbReference type="PANTHER" id="PTHR11649">
    <property type="entry name" value="MSS1/TRME-RELATED GTP-BINDING PROTEIN"/>
    <property type="match status" value="1"/>
</dbReference>
<keyword evidence="9" id="KW-0131">Cell cycle</keyword>
<dbReference type="InterPro" id="IPR027417">
    <property type="entry name" value="P-loop_NTPase"/>
</dbReference>
<dbReference type="GO" id="GO:0005525">
    <property type="term" value="F:GTP binding"/>
    <property type="evidence" value="ECO:0007669"/>
    <property type="project" value="UniProtKB-KW"/>
</dbReference>
<keyword evidence="8" id="KW-0717">Septation</keyword>
<evidence type="ECO:0000256" key="8">
    <source>
        <dbReference type="ARBA" id="ARBA00023210"/>
    </source>
</evidence>
<gene>
    <name evidence="11" type="ORF">HPP92_007792</name>
</gene>
<dbReference type="Gene3D" id="3.40.50.300">
    <property type="entry name" value="P-loop containing nucleotide triphosphate hydrolases"/>
    <property type="match status" value="1"/>
</dbReference>
<protein>
    <recommendedName>
        <fullName evidence="10">EngB-type G domain-containing protein</fullName>
    </recommendedName>
</protein>
<dbReference type="InterPro" id="IPR019987">
    <property type="entry name" value="GTP-bd_ribosome_bio_YsxC"/>
</dbReference>
<reference evidence="11 12" key="1">
    <citation type="journal article" date="2020" name="Nat. Food">
        <title>A phased Vanilla planifolia genome enables genetic improvement of flavour and production.</title>
        <authorList>
            <person name="Hasing T."/>
            <person name="Tang H."/>
            <person name="Brym M."/>
            <person name="Khazi F."/>
            <person name="Huang T."/>
            <person name="Chambers A.H."/>
        </authorList>
    </citation>
    <scope>NUCLEOTIDE SEQUENCE [LARGE SCALE GENOMIC DNA]</scope>
    <source>
        <tissue evidence="11">Leaf</tissue>
    </source>
</reference>
<dbReference type="HAMAP" id="MF_00321">
    <property type="entry name" value="GTPase_EngB"/>
    <property type="match status" value="1"/>
</dbReference>
<evidence type="ECO:0000256" key="9">
    <source>
        <dbReference type="ARBA" id="ARBA00023306"/>
    </source>
</evidence>
<evidence type="ECO:0000256" key="3">
    <source>
        <dbReference type="ARBA" id="ARBA00022618"/>
    </source>
</evidence>
<dbReference type="CDD" id="cd01876">
    <property type="entry name" value="YihA_EngB"/>
    <property type="match status" value="1"/>
</dbReference>
<evidence type="ECO:0000256" key="4">
    <source>
        <dbReference type="ARBA" id="ARBA00022723"/>
    </source>
</evidence>
<organism evidence="11 12">
    <name type="scientific">Vanilla planifolia</name>
    <name type="common">Vanilla</name>
    <dbReference type="NCBI Taxonomy" id="51239"/>
    <lineage>
        <taxon>Eukaryota</taxon>
        <taxon>Viridiplantae</taxon>
        <taxon>Streptophyta</taxon>
        <taxon>Embryophyta</taxon>
        <taxon>Tracheophyta</taxon>
        <taxon>Spermatophyta</taxon>
        <taxon>Magnoliopsida</taxon>
        <taxon>Liliopsida</taxon>
        <taxon>Asparagales</taxon>
        <taxon>Orchidaceae</taxon>
        <taxon>Vanilloideae</taxon>
        <taxon>Vanilleae</taxon>
        <taxon>Vanilla</taxon>
    </lineage>
</organism>
<dbReference type="EMBL" id="JADCNL010000003">
    <property type="protein sequence ID" value="KAG0488981.1"/>
    <property type="molecule type" value="Genomic_DNA"/>
</dbReference>
<evidence type="ECO:0000256" key="7">
    <source>
        <dbReference type="ARBA" id="ARBA00023134"/>
    </source>
</evidence>
<dbReference type="OrthoDB" id="1911663at2759"/>
<comment type="cofactor">
    <cofactor evidence="1">
        <name>Mg(2+)</name>
        <dbReference type="ChEBI" id="CHEBI:18420"/>
    </cofactor>
</comment>
<evidence type="ECO:0000259" key="10">
    <source>
        <dbReference type="PROSITE" id="PS51706"/>
    </source>
</evidence>
<evidence type="ECO:0000256" key="1">
    <source>
        <dbReference type="ARBA" id="ARBA00001946"/>
    </source>
</evidence>
<name>A0A835VAE3_VANPL</name>
<dbReference type="Pfam" id="PF01926">
    <property type="entry name" value="MMR_HSR1"/>
    <property type="match status" value="1"/>
</dbReference>
<keyword evidence="4" id="KW-0479">Metal-binding</keyword>
<dbReference type="SUPFAM" id="SSF52540">
    <property type="entry name" value="P-loop containing nucleoside triphosphate hydrolases"/>
    <property type="match status" value="1"/>
</dbReference>
<dbReference type="Proteomes" id="UP000636800">
    <property type="component" value="Chromosome 3"/>
</dbReference>
<keyword evidence="3" id="KW-0132">Cell division</keyword>
<keyword evidence="7" id="KW-0342">GTP-binding</keyword>
<dbReference type="GO" id="GO:0051301">
    <property type="term" value="P:cell division"/>
    <property type="evidence" value="ECO:0007669"/>
    <property type="project" value="UniProtKB-KW"/>
</dbReference>
<accession>A0A835VAE3</accession>
<evidence type="ECO:0000256" key="6">
    <source>
        <dbReference type="ARBA" id="ARBA00022842"/>
    </source>
</evidence>
<proteinExistence type="inferred from homology"/>
<dbReference type="AlphaFoldDB" id="A0A835VAE3"/>
<comment type="caution">
    <text evidence="11">The sequence shown here is derived from an EMBL/GenBank/DDBJ whole genome shotgun (WGS) entry which is preliminary data.</text>
</comment>
<sequence>MILFHYQQRFLPRLFSLCSSNVASLHSNLLMVSFPSRLFYSSSAIAAVEANKSHVDALDQLQLDASPDQLVSDKPRIGIALENLFLPPEVEPPASASAASGRILKGSNIVLGHYAKDTQVSTAEFVKSSTCTEDCPSDGLPEFALVGRSNVGKSSLLNSLVRRKRLALTSKKPGKTQCINHFKINGSWYLVDLPGYGYASAPQELRINWNEFTKEYFLKRETLVSVFLLIDASIPAKKIDFEYASWLGQNQIPMTLIFTKCDKRKKKKNGGKRPEENVEDFQNSIRKYFSSVPPWIMTSSVTHLGRDEILLHIAQLRNYWLKH</sequence>
<dbReference type="PROSITE" id="PS51706">
    <property type="entry name" value="G_ENGB"/>
    <property type="match status" value="1"/>
</dbReference>
<keyword evidence="6" id="KW-0460">Magnesium</keyword>
<evidence type="ECO:0000313" key="11">
    <source>
        <dbReference type="EMBL" id="KAG0488981.1"/>
    </source>
</evidence>
<comment type="similarity">
    <text evidence="2">Belongs to the TRAFAC class TrmE-Era-EngA-EngB-Septin-like GTPase superfamily. EngB GTPase family.</text>
</comment>
<keyword evidence="5" id="KW-0547">Nucleotide-binding</keyword>